<evidence type="ECO:0000313" key="3">
    <source>
        <dbReference type="Proteomes" id="UP000182334"/>
    </source>
</evidence>
<dbReference type="AlphaFoldDB" id="A0A1L0BYH6"/>
<feature type="compositionally biased region" description="Acidic residues" evidence="1">
    <location>
        <begin position="202"/>
        <end position="211"/>
    </location>
</feature>
<dbReference type="Proteomes" id="UP000182334">
    <property type="component" value="Chromosome V"/>
</dbReference>
<sequence>MDLSKLSSDLPPTKSLEQISVSTVNKELTDEFKNAAKSVASLYNASGNGAEKHAKAEFANAAKSVASLYRLASNSNTLLMDKGYLECLDDLLEVIANNDDIENWALTRRAEVTNHYKKDRDHVSASSDPVDTVDAADSAVPESADVVLPTEYEFMAPQELNSNMRFRPSLAPFSVNYKRPKKVDRTKRSLAQSQENSGSSDVESDVAESEDVEMKKRRAFQSLHDVTKRRRREPPSDND</sequence>
<dbReference type="PANTHER" id="PTHR38645">
    <property type="entry name" value="CHROMOSOME 9, WHOLE GENOME SHOTGUN SEQUENCE"/>
    <property type="match status" value="1"/>
</dbReference>
<feature type="compositionally biased region" description="Polar residues" evidence="1">
    <location>
        <begin position="189"/>
        <end position="198"/>
    </location>
</feature>
<feature type="region of interest" description="Disordered" evidence="1">
    <location>
        <begin position="177"/>
        <end position="239"/>
    </location>
</feature>
<accession>A0A1L0BYH6</accession>
<reference evidence="2 3" key="1">
    <citation type="submission" date="2016-10" db="EMBL/GenBank/DDBJ databases">
        <authorList>
            <person name="de Groot N.N."/>
        </authorList>
    </citation>
    <scope>NUCLEOTIDE SEQUENCE [LARGE SCALE GENOMIC DNA]</scope>
    <source>
        <strain evidence="2 3">CBS 141442</strain>
    </source>
</reference>
<feature type="region of interest" description="Disordered" evidence="1">
    <location>
        <begin position="117"/>
        <end position="138"/>
    </location>
</feature>
<dbReference type="Pfam" id="PF15251">
    <property type="entry name" value="TAPR1-like"/>
    <property type="match status" value="1"/>
</dbReference>
<keyword evidence="3" id="KW-1185">Reference proteome</keyword>
<evidence type="ECO:0000313" key="2">
    <source>
        <dbReference type="EMBL" id="SGZ56307.1"/>
    </source>
</evidence>
<evidence type="ECO:0000256" key="1">
    <source>
        <dbReference type="SAM" id="MobiDB-lite"/>
    </source>
</evidence>
<dbReference type="EMBL" id="LT635760">
    <property type="protein sequence ID" value="SGZ56307.1"/>
    <property type="molecule type" value="Genomic_DNA"/>
</dbReference>
<dbReference type="OrthoDB" id="21418at2759"/>
<proteinExistence type="predicted"/>
<gene>
    <name evidence="2" type="ORF">SAMEA4029010_CIC11G00000000617</name>
</gene>
<organism evidence="2 3">
    <name type="scientific">Sungouiella intermedia</name>
    <dbReference type="NCBI Taxonomy" id="45354"/>
    <lineage>
        <taxon>Eukaryota</taxon>
        <taxon>Fungi</taxon>
        <taxon>Dikarya</taxon>
        <taxon>Ascomycota</taxon>
        <taxon>Saccharomycotina</taxon>
        <taxon>Pichiomycetes</taxon>
        <taxon>Metschnikowiaceae</taxon>
        <taxon>Sungouiella</taxon>
    </lineage>
</organism>
<protein>
    <submittedName>
        <fullName evidence="2">CIC11C00000000617</fullName>
    </submittedName>
</protein>
<name>A0A1L0BYH6_9ASCO</name>
<dbReference type="InterPro" id="IPR029196">
    <property type="entry name" value="HAPSTR1-like"/>
</dbReference>
<dbReference type="PANTHER" id="PTHR38645:SF1">
    <property type="entry name" value="YALI0F12243P"/>
    <property type="match status" value="1"/>
</dbReference>